<reference evidence="2 3" key="1">
    <citation type="journal article" date="2008" name="Nature">
        <title>The genome of the model beetle and pest Tribolium castaneum.</title>
        <authorList>
            <consortium name="Tribolium Genome Sequencing Consortium"/>
            <person name="Richards S."/>
            <person name="Gibbs R.A."/>
            <person name="Weinstock G.M."/>
            <person name="Brown S.J."/>
            <person name="Denell R."/>
            <person name="Beeman R.W."/>
            <person name="Gibbs R."/>
            <person name="Beeman R.W."/>
            <person name="Brown S.J."/>
            <person name="Bucher G."/>
            <person name="Friedrich M."/>
            <person name="Grimmelikhuijzen C.J."/>
            <person name="Klingler M."/>
            <person name="Lorenzen M."/>
            <person name="Richards S."/>
            <person name="Roth S."/>
            <person name="Schroder R."/>
            <person name="Tautz D."/>
            <person name="Zdobnov E.M."/>
            <person name="Muzny D."/>
            <person name="Gibbs R.A."/>
            <person name="Weinstock G.M."/>
            <person name="Attaway T."/>
            <person name="Bell S."/>
            <person name="Buhay C.J."/>
            <person name="Chandrabose M.N."/>
            <person name="Chavez D."/>
            <person name="Clerk-Blankenburg K.P."/>
            <person name="Cree A."/>
            <person name="Dao M."/>
            <person name="Davis C."/>
            <person name="Chacko J."/>
            <person name="Dinh H."/>
            <person name="Dugan-Rocha S."/>
            <person name="Fowler G."/>
            <person name="Garner T.T."/>
            <person name="Garnes J."/>
            <person name="Gnirke A."/>
            <person name="Hawes A."/>
            <person name="Hernandez J."/>
            <person name="Hines S."/>
            <person name="Holder M."/>
            <person name="Hume J."/>
            <person name="Jhangiani S.N."/>
            <person name="Joshi V."/>
            <person name="Khan Z.M."/>
            <person name="Jackson L."/>
            <person name="Kovar C."/>
            <person name="Kowis A."/>
            <person name="Lee S."/>
            <person name="Lewis L.R."/>
            <person name="Margolis J."/>
            <person name="Morgan M."/>
            <person name="Nazareth L.V."/>
            <person name="Nguyen N."/>
            <person name="Okwuonu G."/>
            <person name="Parker D."/>
            <person name="Richards S."/>
            <person name="Ruiz S.J."/>
            <person name="Santibanez J."/>
            <person name="Savard J."/>
            <person name="Scherer S.E."/>
            <person name="Schneider B."/>
            <person name="Sodergren E."/>
            <person name="Tautz D."/>
            <person name="Vattahil S."/>
            <person name="Villasana D."/>
            <person name="White C.S."/>
            <person name="Wright R."/>
            <person name="Park Y."/>
            <person name="Beeman R.W."/>
            <person name="Lord J."/>
            <person name="Oppert B."/>
            <person name="Lorenzen M."/>
            <person name="Brown S."/>
            <person name="Wang L."/>
            <person name="Savard J."/>
            <person name="Tautz D."/>
            <person name="Richards S."/>
            <person name="Weinstock G."/>
            <person name="Gibbs R.A."/>
            <person name="Liu Y."/>
            <person name="Worley K."/>
            <person name="Weinstock G."/>
            <person name="Elsik C.G."/>
            <person name="Reese J.T."/>
            <person name="Elhaik E."/>
            <person name="Landan G."/>
            <person name="Graur D."/>
            <person name="Arensburger P."/>
            <person name="Atkinson P."/>
            <person name="Beeman R.W."/>
            <person name="Beidler J."/>
            <person name="Brown S.J."/>
            <person name="Demuth J.P."/>
            <person name="Drury D.W."/>
            <person name="Du Y.Z."/>
            <person name="Fujiwara H."/>
            <person name="Lorenzen M."/>
            <person name="Maselli V."/>
            <person name="Osanai M."/>
            <person name="Park Y."/>
            <person name="Robertson H.M."/>
            <person name="Tu Z."/>
            <person name="Wang J.J."/>
            <person name="Wang S."/>
            <person name="Richards S."/>
            <person name="Song H."/>
            <person name="Zhang L."/>
            <person name="Sodergren E."/>
            <person name="Werner D."/>
            <person name="Stanke M."/>
            <person name="Morgenstern B."/>
            <person name="Solovyev V."/>
            <person name="Kosarev P."/>
            <person name="Brown G."/>
            <person name="Chen H.C."/>
            <person name="Ermolaeva O."/>
            <person name="Hlavina W."/>
            <person name="Kapustin Y."/>
            <person name="Kiryutin B."/>
            <person name="Kitts P."/>
            <person name="Maglott D."/>
            <person name="Pruitt K."/>
            <person name="Sapojnikov V."/>
            <person name="Souvorov A."/>
            <person name="Mackey A.J."/>
            <person name="Waterhouse R.M."/>
            <person name="Wyder S."/>
            <person name="Zdobnov E.M."/>
            <person name="Zdobnov E.M."/>
            <person name="Wyder S."/>
            <person name="Kriventseva E.V."/>
            <person name="Kadowaki T."/>
            <person name="Bork P."/>
            <person name="Aranda M."/>
            <person name="Bao R."/>
            <person name="Beermann A."/>
            <person name="Berns N."/>
            <person name="Bolognesi R."/>
            <person name="Bonneton F."/>
            <person name="Bopp D."/>
            <person name="Brown S.J."/>
            <person name="Bucher G."/>
            <person name="Butts T."/>
            <person name="Chaumot A."/>
            <person name="Denell R.E."/>
            <person name="Ferrier D.E."/>
            <person name="Friedrich M."/>
            <person name="Gordon C.M."/>
            <person name="Jindra M."/>
            <person name="Klingler M."/>
            <person name="Lan Q."/>
            <person name="Lattorff H.M."/>
            <person name="Laudet V."/>
            <person name="von Levetsow C."/>
            <person name="Liu Z."/>
            <person name="Lutz R."/>
            <person name="Lynch J.A."/>
            <person name="da Fonseca R.N."/>
            <person name="Posnien N."/>
            <person name="Reuter R."/>
            <person name="Roth S."/>
            <person name="Savard J."/>
            <person name="Schinko J.B."/>
            <person name="Schmitt C."/>
            <person name="Schoppmeier M."/>
            <person name="Schroder R."/>
            <person name="Shippy T.D."/>
            <person name="Simonnet F."/>
            <person name="Marques-Souza H."/>
            <person name="Tautz D."/>
            <person name="Tomoyasu Y."/>
            <person name="Trauner J."/>
            <person name="Van der Zee M."/>
            <person name="Vervoort M."/>
            <person name="Wittkopp N."/>
            <person name="Wimmer E.A."/>
            <person name="Yang X."/>
            <person name="Jones A.K."/>
            <person name="Sattelle D.B."/>
            <person name="Ebert P.R."/>
            <person name="Nelson D."/>
            <person name="Scott J.G."/>
            <person name="Beeman R.W."/>
            <person name="Muthukrishnan S."/>
            <person name="Kramer K.J."/>
            <person name="Arakane Y."/>
            <person name="Beeman R.W."/>
            <person name="Zhu Q."/>
            <person name="Hogenkamp D."/>
            <person name="Dixit R."/>
            <person name="Oppert B."/>
            <person name="Jiang H."/>
            <person name="Zou Z."/>
            <person name="Marshall J."/>
            <person name="Elpidina E."/>
            <person name="Vinokurov K."/>
            <person name="Oppert C."/>
            <person name="Zou Z."/>
            <person name="Evans J."/>
            <person name="Lu Z."/>
            <person name="Zhao P."/>
            <person name="Sumathipala N."/>
            <person name="Altincicek B."/>
            <person name="Vilcinskas A."/>
            <person name="Williams M."/>
            <person name="Hultmark D."/>
            <person name="Hetru C."/>
            <person name="Jiang H."/>
            <person name="Grimmelikhuijzen C.J."/>
            <person name="Hauser F."/>
            <person name="Cazzamali G."/>
            <person name="Williamson M."/>
            <person name="Park Y."/>
            <person name="Li B."/>
            <person name="Tanaka Y."/>
            <person name="Predel R."/>
            <person name="Neupert S."/>
            <person name="Schachtner J."/>
            <person name="Verleyen P."/>
            <person name="Raible F."/>
            <person name="Bork P."/>
            <person name="Friedrich M."/>
            <person name="Walden K.K."/>
            <person name="Robertson H.M."/>
            <person name="Angeli S."/>
            <person name="Foret S."/>
            <person name="Bucher G."/>
            <person name="Schuetz S."/>
            <person name="Maleszka R."/>
            <person name="Wimmer E.A."/>
            <person name="Beeman R.W."/>
            <person name="Lorenzen M."/>
            <person name="Tomoyasu Y."/>
            <person name="Miller S.C."/>
            <person name="Grossmann D."/>
            <person name="Bucher G."/>
        </authorList>
    </citation>
    <scope>NUCLEOTIDE SEQUENCE [LARGE SCALE GENOMIC DNA]</scope>
    <source>
        <strain evidence="2 3">Georgia GA2</strain>
    </source>
</reference>
<sequence>MEDYTYMTPVLDSDNESHKLLLTILDSKKGKGNFVYTVDDKKYNIVLQAELEKAILDGDVIDVLVSQRNDKMIVKLKSMKKIPMEIEYYDGEGKLYCGEGATCPEDEKFHHHGKYTMSLAKIFEDKELQEEKWEEELRRIMRRRKRQAKEGSKEWKEMMKESIKNLDWNKFEEEAKKIIDEIDEPALEQNIDMEIDDLESTKNVNETILRKGSEMLDQLPTMKEIPEIIRNLGSATFDEIEVEEGDEENGITKRRVSGVRVTLPSGKECFISGQMVHTEDGDVFVPGQTVENEFGLEYAPGITINVDNKPTLISGLIMGEEEHDPMFLPTQSTITSDGQLTFATTVEERPKPQPERQKLKKKQQEETIIEETAEMMEEDEADVDSISLSEEKSLDVSSIELNNSEIEELDIEAYRLKQEQQRLEIEKLKSILMDDGLDDILASIEDKREQLRKKLEELRKLSVAAENSLVSYVSESDTIELASKITSDKETINRLSDIFMTITRRAATFRDKNSINADNINQAYISVSNLSEADVKFNSSRNKLKVMLKTAAVAANDVFKTRPKDQILALNAIGDIVVEVLRNDDQTLAQLLDLMNTPIERAEICNAVYKQLTQNITDTKITFLNDIITNLSAYDVIDRVEKVLKKQSEIKCEAFVKIAKVDPEIINYLVKNVKKGVIKVKTEEDAIELLEESIEEATRTLMKENLSHMVDELEELQEEAISFARALGMGKVEEILSEATDLDQITDSRAVELLERTNLIRQLAERDFSLKSALERIKKNPERGRSDPRIRQLIRESAVLISRGPQLRSSRDVPLQMLKNQNLLAIEDLLIQRIKVEFPVLVSRDTLQAVIPKEAARGVLSGRVPYVLINENGVTSINPTRRFSADVRIDDFSARERSSERDDDRKYLQAKSNVRKLKKLLNNNSRQVA</sequence>
<dbReference type="InParanoid" id="A0A139WEH6"/>
<name>A0A139WEH6_TRICA</name>
<feature type="coiled-coil region" evidence="1">
    <location>
        <begin position="359"/>
        <end position="468"/>
    </location>
</feature>
<feature type="coiled-coil region" evidence="1">
    <location>
        <begin position="123"/>
        <end position="150"/>
    </location>
</feature>
<evidence type="ECO:0000313" key="2">
    <source>
        <dbReference type="EMBL" id="KYB26360.1"/>
    </source>
</evidence>
<evidence type="ECO:0000256" key="1">
    <source>
        <dbReference type="SAM" id="Coils"/>
    </source>
</evidence>
<dbReference type="eggNOG" id="ENOG502QQ7E">
    <property type="taxonomic scope" value="Eukaryota"/>
</dbReference>
<accession>A0A139WEH6</accession>
<proteinExistence type="predicted"/>
<reference evidence="2 3" key="2">
    <citation type="journal article" date="2010" name="Nucleic Acids Res.">
        <title>BeetleBase in 2010: revisions to provide comprehensive genomic information for Tribolium castaneum.</title>
        <authorList>
            <person name="Kim H.S."/>
            <person name="Murphy T."/>
            <person name="Xia J."/>
            <person name="Caragea D."/>
            <person name="Park Y."/>
            <person name="Beeman R.W."/>
            <person name="Lorenzen M.D."/>
            <person name="Butcher S."/>
            <person name="Manak J.R."/>
            <person name="Brown S.J."/>
        </authorList>
    </citation>
    <scope>GENOME REANNOTATION</scope>
    <source>
        <strain evidence="2 3">Georgia GA2</strain>
    </source>
</reference>
<dbReference type="EMBL" id="KQ971354">
    <property type="protein sequence ID" value="KYB26360.1"/>
    <property type="molecule type" value="Genomic_DNA"/>
</dbReference>
<evidence type="ECO:0000313" key="3">
    <source>
        <dbReference type="Proteomes" id="UP000007266"/>
    </source>
</evidence>
<keyword evidence="3" id="KW-1185">Reference proteome</keyword>
<gene>
    <name evidence="2" type="primary">AUGUSTUS-3.0.2_33811</name>
    <name evidence="2" type="ORF">TcasGA2_TC033811</name>
</gene>
<keyword evidence="1" id="KW-0175">Coiled coil</keyword>
<protein>
    <submittedName>
        <fullName evidence="2">Uncharacterized protein</fullName>
    </submittedName>
</protein>
<feature type="coiled-coil region" evidence="1">
    <location>
        <begin position="680"/>
        <end position="719"/>
    </location>
</feature>
<dbReference type="AlphaFoldDB" id="A0A139WEH6"/>
<dbReference type="Proteomes" id="UP000007266">
    <property type="component" value="Linkage group 7"/>
</dbReference>
<organism evidence="2 3">
    <name type="scientific">Tribolium castaneum</name>
    <name type="common">Red flour beetle</name>
    <dbReference type="NCBI Taxonomy" id="7070"/>
    <lineage>
        <taxon>Eukaryota</taxon>
        <taxon>Metazoa</taxon>
        <taxon>Ecdysozoa</taxon>
        <taxon>Arthropoda</taxon>
        <taxon>Hexapoda</taxon>
        <taxon>Insecta</taxon>
        <taxon>Pterygota</taxon>
        <taxon>Neoptera</taxon>
        <taxon>Endopterygota</taxon>
        <taxon>Coleoptera</taxon>
        <taxon>Polyphaga</taxon>
        <taxon>Cucujiformia</taxon>
        <taxon>Tenebrionidae</taxon>
        <taxon>Tenebrionidae incertae sedis</taxon>
        <taxon>Tribolium</taxon>
    </lineage>
</organism>